<organism evidence="1 2">
    <name type="scientific">Hevea brasiliensis</name>
    <name type="common">Para rubber tree</name>
    <name type="synonym">Siphonia brasiliensis</name>
    <dbReference type="NCBI Taxonomy" id="3981"/>
    <lineage>
        <taxon>Eukaryota</taxon>
        <taxon>Viridiplantae</taxon>
        <taxon>Streptophyta</taxon>
        <taxon>Embryophyta</taxon>
        <taxon>Tracheophyta</taxon>
        <taxon>Spermatophyta</taxon>
        <taxon>Magnoliopsida</taxon>
        <taxon>eudicotyledons</taxon>
        <taxon>Gunneridae</taxon>
        <taxon>Pentapetalae</taxon>
        <taxon>rosids</taxon>
        <taxon>fabids</taxon>
        <taxon>Malpighiales</taxon>
        <taxon>Euphorbiaceae</taxon>
        <taxon>Crotonoideae</taxon>
        <taxon>Micrandreae</taxon>
        <taxon>Hevea</taxon>
    </lineage>
</organism>
<proteinExistence type="predicted"/>
<protein>
    <recommendedName>
        <fullName evidence="3">UBN2_2 domain-containing protein</fullName>
    </recommendedName>
</protein>
<comment type="caution">
    <text evidence="1">The sequence shown here is derived from an EMBL/GenBank/DDBJ whole genome shotgun (WGS) entry which is preliminary data.</text>
</comment>
<name>A0ABQ9N5W0_HEVBR</name>
<evidence type="ECO:0000313" key="2">
    <source>
        <dbReference type="Proteomes" id="UP001174677"/>
    </source>
</evidence>
<reference evidence="1" key="1">
    <citation type="journal article" date="2023" name="Plant Biotechnol. J.">
        <title>Chromosome-level wild Hevea brasiliensis genome provides new tools for genomic-assisted breeding and valuable loci to elevate rubber yield.</title>
        <authorList>
            <person name="Cheng H."/>
            <person name="Song X."/>
            <person name="Hu Y."/>
            <person name="Wu T."/>
            <person name="Yang Q."/>
            <person name="An Z."/>
            <person name="Feng S."/>
            <person name="Deng Z."/>
            <person name="Wu W."/>
            <person name="Zeng X."/>
            <person name="Tu M."/>
            <person name="Wang X."/>
            <person name="Huang H."/>
        </authorList>
    </citation>
    <scope>NUCLEOTIDE SEQUENCE</scope>
    <source>
        <strain evidence="1">MT/VB/25A 57/8</strain>
    </source>
</reference>
<dbReference type="EMBL" id="JARPOI010000002">
    <property type="protein sequence ID" value="KAJ9187085.1"/>
    <property type="molecule type" value="Genomic_DNA"/>
</dbReference>
<gene>
    <name evidence="1" type="ORF">P3X46_002581</name>
</gene>
<evidence type="ECO:0008006" key="3">
    <source>
        <dbReference type="Google" id="ProtNLM"/>
    </source>
</evidence>
<dbReference type="Proteomes" id="UP001174677">
    <property type="component" value="Chromosome 2"/>
</dbReference>
<keyword evidence="2" id="KW-1185">Reference proteome</keyword>
<evidence type="ECO:0000313" key="1">
    <source>
        <dbReference type="EMBL" id="KAJ9187085.1"/>
    </source>
</evidence>
<accession>A0ABQ9N5W0</accession>
<sequence>MDTSSEEEKLYHKQLELVNKFSLMFLRMTIANDIKTIIPQTENAKEYLKLMEDMFHSEAKSLTGTLMALLMTIRYDGSKNMQEHIIEMSDIAARLKTLRMTVDDFLLV</sequence>